<dbReference type="Gene3D" id="1.10.10.60">
    <property type="entry name" value="Homeodomain-like"/>
    <property type="match status" value="1"/>
</dbReference>
<dbReference type="InterPro" id="IPR009057">
    <property type="entry name" value="Homeodomain-like_sf"/>
</dbReference>
<reference evidence="3 4" key="1">
    <citation type="submission" date="2008-07" db="EMBL/GenBank/DDBJ databases">
        <authorList>
            <person name="El-Sayed N."/>
            <person name="Caler E."/>
            <person name="Inman J."/>
            <person name="Amedeo P."/>
            <person name="Hass B."/>
            <person name="Wortman J."/>
        </authorList>
    </citation>
    <scope>NUCLEOTIDE SEQUENCE [LARGE SCALE GENOMIC DNA]</scope>
    <source>
        <strain evidence="4">ATCC 50983 / TXsc</strain>
    </source>
</reference>
<dbReference type="InterPro" id="IPR001005">
    <property type="entry name" value="SANT/Myb"/>
</dbReference>
<dbReference type="SUPFAM" id="SSF46689">
    <property type="entry name" value="Homeodomain-like"/>
    <property type="match status" value="1"/>
</dbReference>
<evidence type="ECO:0000313" key="4">
    <source>
        <dbReference type="Proteomes" id="UP000007800"/>
    </source>
</evidence>
<feature type="compositionally biased region" description="Low complexity" evidence="1">
    <location>
        <begin position="40"/>
        <end position="61"/>
    </location>
</feature>
<gene>
    <name evidence="3" type="ORF">Pmar_PMAR020851</name>
</gene>
<dbReference type="Pfam" id="PF00249">
    <property type="entry name" value="Myb_DNA-binding"/>
    <property type="match status" value="1"/>
</dbReference>
<dbReference type="Proteomes" id="UP000007800">
    <property type="component" value="Unassembled WGS sequence"/>
</dbReference>
<dbReference type="EMBL" id="GG674563">
    <property type="protein sequence ID" value="EER14070.1"/>
    <property type="molecule type" value="Genomic_DNA"/>
</dbReference>
<organism evidence="4">
    <name type="scientific">Perkinsus marinus (strain ATCC 50983 / TXsc)</name>
    <dbReference type="NCBI Taxonomy" id="423536"/>
    <lineage>
        <taxon>Eukaryota</taxon>
        <taxon>Sar</taxon>
        <taxon>Alveolata</taxon>
        <taxon>Perkinsozoa</taxon>
        <taxon>Perkinsea</taxon>
        <taxon>Perkinsida</taxon>
        <taxon>Perkinsidae</taxon>
        <taxon>Perkinsus</taxon>
    </lineage>
</organism>
<evidence type="ECO:0000256" key="1">
    <source>
        <dbReference type="SAM" id="MobiDB-lite"/>
    </source>
</evidence>
<feature type="region of interest" description="Disordered" evidence="1">
    <location>
        <begin position="1"/>
        <end position="69"/>
    </location>
</feature>
<evidence type="ECO:0000313" key="3">
    <source>
        <dbReference type="EMBL" id="EER14070.1"/>
    </source>
</evidence>
<dbReference type="GeneID" id="9059942"/>
<dbReference type="AlphaFoldDB" id="C5KN36"/>
<dbReference type="OrthoDB" id="10478401at2759"/>
<sequence length="170" mass="19450">MSSSGDHPPSELSVEPRSTRTIDVGDDYAEQIRGNRQPGASLRSTTSSSSQSTASSATSSRAELDEAEGHVFGWVPEPRMFEDQRINACGIKEGPWSFEEEYDLERAHRRYGKNWTKVIRSHRYRKYAFAGRSYSSIVCKCDRMRLQLKMSESRERHRAHRSKTSSRICI</sequence>
<accession>C5KN36</accession>
<keyword evidence="4" id="KW-1185">Reference proteome</keyword>
<dbReference type="RefSeq" id="XP_002782275.1">
    <property type="nucleotide sequence ID" value="XM_002782229.1"/>
</dbReference>
<evidence type="ECO:0000259" key="2">
    <source>
        <dbReference type="Pfam" id="PF00249"/>
    </source>
</evidence>
<protein>
    <recommendedName>
        <fullName evidence="2">Myb-like domain-containing protein</fullName>
    </recommendedName>
</protein>
<name>C5KN36_PERM5</name>
<feature type="domain" description="Myb-like" evidence="2">
    <location>
        <begin position="94"/>
        <end position="118"/>
    </location>
</feature>
<dbReference type="InParanoid" id="C5KN36"/>
<proteinExistence type="predicted"/>